<dbReference type="Proteomes" id="UP000789342">
    <property type="component" value="Unassembled WGS sequence"/>
</dbReference>
<dbReference type="PANTHER" id="PTHR23274:SF50">
    <property type="entry name" value="ATP-DEPENDENT DNA HELICASE"/>
    <property type="match status" value="1"/>
</dbReference>
<name>A0A9N9IBR0_9GLOM</name>
<sequence>MGNLPAHKLLLKVGAPIMLLRNLNVAEGLCNGTRLICCELQQHVIYAKIITGANVGKHVFIPRITLTTSDLNLPF</sequence>
<protein>
    <submittedName>
        <fullName evidence="2">15936_t:CDS:1</fullName>
    </submittedName>
</protein>
<proteinExistence type="predicted"/>
<evidence type="ECO:0000313" key="3">
    <source>
        <dbReference type="Proteomes" id="UP000789342"/>
    </source>
</evidence>
<gene>
    <name evidence="2" type="ORF">AMORRO_LOCUS13901</name>
</gene>
<dbReference type="OrthoDB" id="3691720at2759"/>
<comment type="caution">
    <text evidence="2">The sequence shown here is derived from an EMBL/GenBank/DDBJ whole genome shotgun (WGS) entry which is preliminary data.</text>
</comment>
<evidence type="ECO:0000313" key="2">
    <source>
        <dbReference type="EMBL" id="CAG8729366.1"/>
    </source>
</evidence>
<keyword evidence="3" id="KW-1185">Reference proteome</keyword>
<evidence type="ECO:0000259" key="1">
    <source>
        <dbReference type="Pfam" id="PF21530"/>
    </source>
</evidence>
<feature type="non-terminal residue" evidence="2">
    <location>
        <position position="75"/>
    </location>
</feature>
<reference evidence="2" key="1">
    <citation type="submission" date="2021-06" db="EMBL/GenBank/DDBJ databases">
        <authorList>
            <person name="Kallberg Y."/>
            <person name="Tangrot J."/>
            <person name="Rosling A."/>
        </authorList>
    </citation>
    <scope>NUCLEOTIDE SEQUENCE</scope>
    <source>
        <strain evidence="2">CL551</strain>
    </source>
</reference>
<dbReference type="Pfam" id="PF21530">
    <property type="entry name" value="Pif1_2B_dom"/>
    <property type="match status" value="1"/>
</dbReference>
<feature type="domain" description="DNA helicase Pif1-like 2B" evidence="1">
    <location>
        <begin position="3"/>
        <end position="40"/>
    </location>
</feature>
<dbReference type="GO" id="GO:0006260">
    <property type="term" value="P:DNA replication"/>
    <property type="evidence" value="ECO:0007669"/>
    <property type="project" value="TreeGrafter"/>
</dbReference>
<dbReference type="PANTHER" id="PTHR23274">
    <property type="entry name" value="DNA HELICASE-RELATED"/>
    <property type="match status" value="1"/>
</dbReference>
<dbReference type="AlphaFoldDB" id="A0A9N9IBR0"/>
<dbReference type="EMBL" id="CAJVPV010025608">
    <property type="protein sequence ID" value="CAG8729366.1"/>
    <property type="molecule type" value="Genomic_DNA"/>
</dbReference>
<dbReference type="GO" id="GO:0005657">
    <property type="term" value="C:replication fork"/>
    <property type="evidence" value="ECO:0007669"/>
    <property type="project" value="TreeGrafter"/>
</dbReference>
<dbReference type="InterPro" id="IPR049163">
    <property type="entry name" value="Pif1-like_2B_dom"/>
</dbReference>
<organism evidence="2 3">
    <name type="scientific">Acaulospora morrowiae</name>
    <dbReference type="NCBI Taxonomy" id="94023"/>
    <lineage>
        <taxon>Eukaryota</taxon>
        <taxon>Fungi</taxon>
        <taxon>Fungi incertae sedis</taxon>
        <taxon>Mucoromycota</taxon>
        <taxon>Glomeromycotina</taxon>
        <taxon>Glomeromycetes</taxon>
        <taxon>Diversisporales</taxon>
        <taxon>Acaulosporaceae</taxon>
        <taxon>Acaulospora</taxon>
    </lineage>
</organism>
<accession>A0A9N9IBR0</accession>